<name>A0A6J5KXV9_9CAUD</name>
<sequence length="106" mass="12006">MRTEIENYLNTLSNNYLAWDSATDMQGTREERVSKFAESLQCDNGRAYVRIMHGSIVHSFIVKEDGPKFKKGDILKAATWRAPAKNFARGNIFNAESYQNVSWAGA</sequence>
<dbReference type="EMBL" id="LR796208">
    <property type="protein sequence ID" value="CAB4127284.1"/>
    <property type="molecule type" value="Genomic_DNA"/>
</dbReference>
<protein>
    <submittedName>
        <fullName evidence="1">Uncharacterized protein</fullName>
    </submittedName>
</protein>
<evidence type="ECO:0000313" key="1">
    <source>
        <dbReference type="EMBL" id="CAB4127284.1"/>
    </source>
</evidence>
<reference evidence="1" key="1">
    <citation type="submission" date="2020-04" db="EMBL/GenBank/DDBJ databases">
        <authorList>
            <person name="Chiriac C."/>
            <person name="Salcher M."/>
            <person name="Ghai R."/>
            <person name="Kavagutti S V."/>
        </authorList>
    </citation>
    <scope>NUCLEOTIDE SEQUENCE</scope>
</reference>
<proteinExistence type="predicted"/>
<gene>
    <name evidence="1" type="ORF">UFOVP84_110</name>
</gene>
<organism evidence="1">
    <name type="scientific">uncultured Caudovirales phage</name>
    <dbReference type="NCBI Taxonomy" id="2100421"/>
    <lineage>
        <taxon>Viruses</taxon>
        <taxon>Duplodnaviria</taxon>
        <taxon>Heunggongvirae</taxon>
        <taxon>Uroviricota</taxon>
        <taxon>Caudoviricetes</taxon>
        <taxon>Peduoviridae</taxon>
        <taxon>Maltschvirus</taxon>
        <taxon>Maltschvirus maltsch</taxon>
    </lineage>
</organism>
<accession>A0A6J5KXV9</accession>